<evidence type="ECO:0000313" key="1">
    <source>
        <dbReference type="EMBL" id="KUG29683.1"/>
    </source>
</evidence>
<proteinExistence type="predicted"/>
<protein>
    <submittedName>
        <fullName evidence="1">Uncharacterized protein</fullName>
    </submittedName>
</protein>
<name>A0A0W8GAT5_9ZZZZ</name>
<gene>
    <name evidence="1" type="ORF">ASZ90_000425</name>
</gene>
<reference evidence="1" key="1">
    <citation type="journal article" date="2015" name="Proc. Natl. Acad. Sci. U.S.A.">
        <title>Networks of energetic and metabolic interactions define dynamics in microbial communities.</title>
        <authorList>
            <person name="Embree M."/>
            <person name="Liu J.K."/>
            <person name="Al-Bassam M.M."/>
            <person name="Zengler K."/>
        </authorList>
    </citation>
    <scope>NUCLEOTIDE SEQUENCE</scope>
</reference>
<dbReference type="AlphaFoldDB" id="A0A0W8GAT5"/>
<organism evidence="1">
    <name type="scientific">hydrocarbon metagenome</name>
    <dbReference type="NCBI Taxonomy" id="938273"/>
    <lineage>
        <taxon>unclassified sequences</taxon>
        <taxon>metagenomes</taxon>
        <taxon>ecological metagenomes</taxon>
    </lineage>
</organism>
<comment type="caution">
    <text evidence="1">The sequence shown here is derived from an EMBL/GenBank/DDBJ whole genome shotgun (WGS) entry which is preliminary data.</text>
</comment>
<accession>A0A0W8GAT5</accession>
<dbReference type="EMBL" id="LNQE01000051">
    <property type="protein sequence ID" value="KUG29683.1"/>
    <property type="molecule type" value="Genomic_DNA"/>
</dbReference>
<sequence>MRFQARHAPRPAPQAAEAAVCVHEKRIWRFVDKQTKIIDFS</sequence>